<name>A0A0J9ESV9_AJEDA</name>
<evidence type="ECO:0000256" key="1">
    <source>
        <dbReference type="SAM" id="MobiDB-lite"/>
    </source>
</evidence>
<dbReference type="Proteomes" id="UP000007802">
    <property type="component" value="Unassembled WGS sequence"/>
</dbReference>
<evidence type="ECO:0000313" key="2">
    <source>
        <dbReference type="EMBL" id="KMW68250.1"/>
    </source>
</evidence>
<gene>
    <name evidence="2" type="ORF">BDDG_12689</name>
</gene>
<protein>
    <submittedName>
        <fullName evidence="2">Uncharacterized protein</fullName>
    </submittedName>
</protein>
<organism evidence="2">
    <name type="scientific">Ajellomyces dermatitidis (strain ATCC 18188 / CBS 674.68)</name>
    <name type="common">Blastomyces dermatitidis</name>
    <dbReference type="NCBI Taxonomy" id="653446"/>
    <lineage>
        <taxon>Eukaryota</taxon>
        <taxon>Fungi</taxon>
        <taxon>Dikarya</taxon>
        <taxon>Ascomycota</taxon>
        <taxon>Pezizomycotina</taxon>
        <taxon>Eurotiomycetes</taxon>
        <taxon>Eurotiomycetidae</taxon>
        <taxon>Onygenales</taxon>
        <taxon>Ajellomycetaceae</taxon>
        <taxon>Blastomyces</taxon>
    </lineage>
</organism>
<dbReference type="AlphaFoldDB" id="A0A0J9ESV9"/>
<sequence>MSISSSGRRKRRVGSAPDDSDNKATTKTTSTTVYNQNFQQNLVDHDVYPPGYKYFNGQKLAKLNNWLELNE</sequence>
<reference evidence="2" key="1">
    <citation type="submission" date="2010-03" db="EMBL/GenBank/DDBJ databases">
        <title>Annotation of Blastomyces dermatitidis strain ATCC 18188.</title>
        <authorList>
            <consortium name="The Broad Institute Genome Sequencing Platform"/>
            <consortium name="Broad Institute Genome Sequencing Center for Infectious Disease."/>
            <person name="Cuomo C."/>
            <person name="Klein B."/>
            <person name="Sullivan T."/>
            <person name="Heitman J."/>
            <person name="Young S."/>
            <person name="Zeng Q."/>
            <person name="Gargeya S."/>
            <person name="Alvarado L."/>
            <person name="Berlin A.M."/>
            <person name="Chapman S.B."/>
            <person name="Chen Z."/>
            <person name="Freedman E."/>
            <person name="Gellesch M."/>
            <person name="Goldberg J."/>
            <person name="Griggs A."/>
            <person name="Gujja S."/>
            <person name="Heilman E."/>
            <person name="Heiman D."/>
            <person name="Howarth C."/>
            <person name="Mehta T."/>
            <person name="Neiman D."/>
            <person name="Pearson M."/>
            <person name="Roberts A."/>
            <person name="Saif S."/>
            <person name="Shea T."/>
            <person name="Shenoy N."/>
            <person name="Sisk P."/>
            <person name="Stolte C."/>
            <person name="Sykes S."/>
            <person name="White J."/>
            <person name="Yandava C."/>
            <person name="Haas B."/>
            <person name="Nusbaum C."/>
            <person name="Birren B."/>
        </authorList>
    </citation>
    <scope>NUCLEOTIDE SEQUENCE</scope>
    <source>
        <strain evidence="2">ATCC 18188</strain>
    </source>
</reference>
<accession>A0A0J9ESV9</accession>
<proteinExistence type="predicted"/>
<feature type="region of interest" description="Disordered" evidence="1">
    <location>
        <begin position="1"/>
        <end position="32"/>
    </location>
</feature>
<dbReference type="EMBL" id="GG749459">
    <property type="protein sequence ID" value="KMW68250.1"/>
    <property type="molecule type" value="Genomic_DNA"/>
</dbReference>